<evidence type="ECO:0008006" key="6">
    <source>
        <dbReference type="Google" id="ProtNLM"/>
    </source>
</evidence>
<sequence length="452" mass="47564">MWTAIVFFLLISFCICENRVSVLKERGARVVRINRLTTEKQCRQACKGPAASEIVLRKTDPFHHQRYPEQMEKMANAMVDQHNVEDLLSSTGWTYKIHSRRLLGLESDARATNPGKTTETNATTTTVTTSAAAAATTIGTNKAVLSAAPETSVKATNTPAGSDGVLTEAISSTASSPAYDNITASISSNVTKPVITTEKSGNSSSGSISESPSPPLAVASGTGTQMPPKEQFNPAVTTASTLPSSNVTTVGAGPKTLSTNTAATTPIPQDAHTSSAAAASRTAALTTLVSSYSSNPVPGHSNPVTSLKPEPEGSTATTSLNKSTSFLGFTTSAMVLTTAPATEATAGHEMQSVSHIPSTKRVTTTPANAPETTASGLAGTRDRDNEYLLVAAEPLTQYLVDKSSLLAVLLFGTVFFITVVVLFLMQAYESYKKKDYTQVDYLINGMYADSEM</sequence>
<dbReference type="AlphaFoldDB" id="A0A8C4P7Y5"/>
<evidence type="ECO:0000313" key="4">
    <source>
        <dbReference type="Ensembl" id="ENSDNVP00000013394.1"/>
    </source>
</evidence>
<keyword evidence="2" id="KW-0812">Transmembrane</keyword>
<dbReference type="RefSeq" id="XP_064369301.1">
    <property type="nucleotide sequence ID" value="XM_064513231.1"/>
</dbReference>
<dbReference type="Ensembl" id="ENSDNVT00000016120.1">
    <property type="protein sequence ID" value="ENSDNVP00000013394.1"/>
    <property type="gene ID" value="ENSDNVG00000009459.1"/>
</dbReference>
<feature type="compositionally biased region" description="Polar residues" evidence="1">
    <location>
        <begin position="234"/>
        <end position="249"/>
    </location>
</feature>
<keyword evidence="2" id="KW-0472">Membrane</keyword>
<keyword evidence="3" id="KW-0732">Signal</keyword>
<feature type="compositionally biased region" description="Low complexity" evidence="1">
    <location>
        <begin position="363"/>
        <end position="374"/>
    </location>
</feature>
<evidence type="ECO:0000256" key="1">
    <source>
        <dbReference type="SAM" id="MobiDB-lite"/>
    </source>
</evidence>
<accession>A0A8C4P7Y5</accession>
<feature type="region of interest" description="Disordered" evidence="1">
    <location>
        <begin position="346"/>
        <end position="379"/>
    </location>
</feature>
<evidence type="ECO:0000256" key="2">
    <source>
        <dbReference type="SAM" id="Phobius"/>
    </source>
</evidence>
<dbReference type="Proteomes" id="UP000694423">
    <property type="component" value="Unplaced"/>
</dbReference>
<feature type="compositionally biased region" description="Polar residues" evidence="1">
    <location>
        <begin position="256"/>
        <end position="267"/>
    </location>
</feature>
<dbReference type="GeneID" id="112987951"/>
<reference evidence="4" key="2">
    <citation type="submission" date="2025-09" db="UniProtKB">
        <authorList>
            <consortium name="Ensembl"/>
        </authorList>
    </citation>
    <scope>IDENTIFICATION</scope>
</reference>
<evidence type="ECO:0000313" key="5">
    <source>
        <dbReference type="Proteomes" id="UP000694423"/>
    </source>
</evidence>
<protein>
    <recommendedName>
        <fullName evidence="6">MANS1 protein</fullName>
    </recommendedName>
</protein>
<keyword evidence="5" id="KW-1185">Reference proteome</keyword>
<gene>
    <name evidence="4" type="primary">C5H11orf24</name>
</gene>
<reference evidence="4" key="1">
    <citation type="submission" date="2025-08" db="UniProtKB">
        <authorList>
            <consortium name="Ensembl"/>
        </authorList>
    </citation>
    <scope>IDENTIFICATION</scope>
</reference>
<keyword evidence="2" id="KW-1133">Transmembrane helix</keyword>
<organism evidence="4 5">
    <name type="scientific">Dromaius novaehollandiae</name>
    <name type="common">Emu</name>
    <dbReference type="NCBI Taxonomy" id="8790"/>
    <lineage>
        <taxon>Eukaryota</taxon>
        <taxon>Metazoa</taxon>
        <taxon>Chordata</taxon>
        <taxon>Craniata</taxon>
        <taxon>Vertebrata</taxon>
        <taxon>Euteleostomi</taxon>
        <taxon>Archelosauria</taxon>
        <taxon>Archosauria</taxon>
        <taxon>Dinosauria</taxon>
        <taxon>Saurischia</taxon>
        <taxon>Theropoda</taxon>
        <taxon>Coelurosauria</taxon>
        <taxon>Aves</taxon>
        <taxon>Palaeognathae</taxon>
        <taxon>Casuariiformes</taxon>
        <taxon>Dromaiidae</taxon>
        <taxon>Dromaius</taxon>
    </lineage>
</organism>
<feature type="compositionally biased region" description="Low complexity" evidence="1">
    <location>
        <begin position="200"/>
        <end position="211"/>
    </location>
</feature>
<feature type="signal peptide" evidence="3">
    <location>
        <begin position="1"/>
        <end position="16"/>
    </location>
</feature>
<dbReference type="Pfam" id="PF17823">
    <property type="entry name" value="DUF5585"/>
    <property type="match status" value="1"/>
</dbReference>
<dbReference type="InterPro" id="IPR041056">
    <property type="entry name" value="DUF5585"/>
</dbReference>
<proteinExistence type="predicted"/>
<feature type="region of interest" description="Disordered" evidence="1">
    <location>
        <begin position="291"/>
        <end position="319"/>
    </location>
</feature>
<feature type="transmembrane region" description="Helical" evidence="2">
    <location>
        <begin position="405"/>
        <end position="425"/>
    </location>
</feature>
<feature type="compositionally biased region" description="Polar residues" evidence="1">
    <location>
        <begin position="351"/>
        <end position="362"/>
    </location>
</feature>
<feature type="region of interest" description="Disordered" evidence="1">
    <location>
        <begin position="196"/>
        <end position="278"/>
    </location>
</feature>
<feature type="chain" id="PRO_5034438699" description="MANS1 protein" evidence="3">
    <location>
        <begin position="17"/>
        <end position="452"/>
    </location>
</feature>
<name>A0A8C4P7Y5_DRONO</name>
<evidence type="ECO:0000256" key="3">
    <source>
        <dbReference type="SAM" id="SignalP"/>
    </source>
</evidence>